<accession>A0AAV5UW87</accession>
<name>A0AAV5UW87_9BILA</name>
<reference evidence="1" key="1">
    <citation type="submission" date="2023-10" db="EMBL/GenBank/DDBJ databases">
        <title>Genome assembly of Pristionchus species.</title>
        <authorList>
            <person name="Yoshida K."/>
            <person name="Sommer R.J."/>
        </authorList>
    </citation>
    <scope>NUCLEOTIDE SEQUENCE</scope>
    <source>
        <strain evidence="1">RS5133</strain>
    </source>
</reference>
<dbReference type="Proteomes" id="UP001432322">
    <property type="component" value="Unassembled WGS sequence"/>
</dbReference>
<dbReference type="AlphaFoldDB" id="A0AAV5UW87"/>
<comment type="caution">
    <text evidence="1">The sequence shown here is derived from an EMBL/GenBank/DDBJ whole genome shotgun (WGS) entry which is preliminary data.</text>
</comment>
<feature type="non-terminal residue" evidence="1">
    <location>
        <position position="1"/>
    </location>
</feature>
<protein>
    <submittedName>
        <fullName evidence="1">Uncharacterized protein</fullName>
    </submittedName>
</protein>
<organism evidence="1 2">
    <name type="scientific">Pristionchus fissidentatus</name>
    <dbReference type="NCBI Taxonomy" id="1538716"/>
    <lineage>
        <taxon>Eukaryota</taxon>
        <taxon>Metazoa</taxon>
        <taxon>Ecdysozoa</taxon>
        <taxon>Nematoda</taxon>
        <taxon>Chromadorea</taxon>
        <taxon>Rhabditida</taxon>
        <taxon>Rhabditina</taxon>
        <taxon>Diplogasteromorpha</taxon>
        <taxon>Diplogasteroidea</taxon>
        <taxon>Neodiplogasteridae</taxon>
        <taxon>Pristionchus</taxon>
    </lineage>
</organism>
<feature type="non-terminal residue" evidence="1">
    <location>
        <position position="95"/>
    </location>
</feature>
<evidence type="ECO:0000313" key="1">
    <source>
        <dbReference type="EMBL" id="GMT10998.1"/>
    </source>
</evidence>
<proteinExistence type="predicted"/>
<sequence length="95" mass="10590">NTERGKEEYATAVTEMLELAAATESLPPRVSSRGTRCAQVVKFELMTEREDARRLADSVIGCKAAQIIKDGQEYYAQVLMRTVQEATRLVINGVR</sequence>
<keyword evidence="2" id="KW-1185">Reference proteome</keyword>
<dbReference type="EMBL" id="BTSY01000001">
    <property type="protein sequence ID" value="GMT10998.1"/>
    <property type="molecule type" value="Genomic_DNA"/>
</dbReference>
<gene>
    <name evidence="1" type="ORF">PFISCL1PPCAC_2295</name>
</gene>
<evidence type="ECO:0000313" key="2">
    <source>
        <dbReference type="Proteomes" id="UP001432322"/>
    </source>
</evidence>